<feature type="region of interest" description="Disordered" evidence="1">
    <location>
        <begin position="37"/>
        <end position="69"/>
    </location>
</feature>
<reference evidence="2 3" key="1">
    <citation type="submission" date="2017-04" db="EMBL/GenBank/DDBJ databases">
        <title>Draft genome sequence of Tuber borchii Vittad., a whitish edible truffle.</title>
        <authorList>
            <consortium name="DOE Joint Genome Institute"/>
            <person name="Murat C."/>
            <person name="Kuo A."/>
            <person name="Barry K.W."/>
            <person name="Clum A."/>
            <person name="Dockter R.B."/>
            <person name="Fauchery L."/>
            <person name="Iotti M."/>
            <person name="Kohler A."/>
            <person name="Labutti K."/>
            <person name="Lindquist E.A."/>
            <person name="Lipzen A."/>
            <person name="Ohm R.A."/>
            <person name="Wang M."/>
            <person name="Grigoriev I.V."/>
            <person name="Zambonelli A."/>
            <person name="Martin F.M."/>
        </authorList>
    </citation>
    <scope>NUCLEOTIDE SEQUENCE [LARGE SCALE GENOMIC DNA]</scope>
    <source>
        <strain evidence="2 3">Tbo3840</strain>
    </source>
</reference>
<evidence type="ECO:0000256" key="1">
    <source>
        <dbReference type="SAM" id="MobiDB-lite"/>
    </source>
</evidence>
<comment type="caution">
    <text evidence="2">The sequence shown here is derived from an EMBL/GenBank/DDBJ whole genome shotgun (WGS) entry which is preliminary data.</text>
</comment>
<dbReference type="Proteomes" id="UP000244722">
    <property type="component" value="Unassembled WGS sequence"/>
</dbReference>
<evidence type="ECO:0000313" key="2">
    <source>
        <dbReference type="EMBL" id="PUU78597.1"/>
    </source>
</evidence>
<keyword evidence="3" id="KW-1185">Reference proteome</keyword>
<name>A0A2T6ZSZ1_TUBBO</name>
<proteinExistence type="predicted"/>
<organism evidence="2 3">
    <name type="scientific">Tuber borchii</name>
    <name type="common">White truffle</name>
    <dbReference type="NCBI Taxonomy" id="42251"/>
    <lineage>
        <taxon>Eukaryota</taxon>
        <taxon>Fungi</taxon>
        <taxon>Dikarya</taxon>
        <taxon>Ascomycota</taxon>
        <taxon>Pezizomycotina</taxon>
        <taxon>Pezizomycetes</taxon>
        <taxon>Pezizales</taxon>
        <taxon>Tuberaceae</taxon>
        <taxon>Tuber</taxon>
    </lineage>
</organism>
<protein>
    <submittedName>
        <fullName evidence="2">Uncharacterized protein</fullName>
    </submittedName>
</protein>
<sequence>MIFEFTHLLTQEHGKRKGGGPNEQLREKAMITSIIHKTAPSERKREMFPQKSKRQSTGPMHPKLRKKST</sequence>
<feature type="compositionally biased region" description="Basic and acidic residues" evidence="1">
    <location>
        <begin position="39"/>
        <end position="48"/>
    </location>
</feature>
<accession>A0A2T6ZSZ1</accession>
<dbReference type="AlphaFoldDB" id="A0A2T6ZSZ1"/>
<dbReference type="EMBL" id="NESQ01000114">
    <property type="protein sequence ID" value="PUU78597.1"/>
    <property type="molecule type" value="Genomic_DNA"/>
</dbReference>
<gene>
    <name evidence="2" type="ORF">B9Z19DRAFT_58349</name>
</gene>
<evidence type="ECO:0000313" key="3">
    <source>
        <dbReference type="Proteomes" id="UP000244722"/>
    </source>
</evidence>